<proteinExistence type="predicted"/>
<protein>
    <recommendedName>
        <fullName evidence="2">Response regulatory domain-containing protein</fullName>
    </recommendedName>
</protein>
<dbReference type="SMART" id="SM00448">
    <property type="entry name" value="REC"/>
    <property type="match status" value="1"/>
</dbReference>
<dbReference type="STRING" id="550983.A4R26_14985"/>
<dbReference type="Gene3D" id="3.40.50.2300">
    <property type="match status" value="1"/>
</dbReference>
<evidence type="ECO:0000256" key="1">
    <source>
        <dbReference type="PROSITE-ProRule" id="PRU00169"/>
    </source>
</evidence>
<keyword evidence="4" id="KW-1185">Reference proteome</keyword>
<dbReference type="OrthoDB" id="9797341at2"/>
<dbReference type="InterPro" id="IPR011006">
    <property type="entry name" value="CheY-like_superfamily"/>
</dbReference>
<feature type="domain" description="Response regulatory" evidence="2">
    <location>
        <begin position="8"/>
        <end position="125"/>
    </location>
</feature>
<reference evidence="4" key="1">
    <citation type="submission" date="2016-04" db="EMBL/GenBank/DDBJ databases">
        <authorList>
            <person name="Chen L."/>
            <person name="Zhuang W."/>
            <person name="Wang G."/>
        </authorList>
    </citation>
    <scope>NUCLEOTIDE SEQUENCE [LARGE SCALE GENOMIC DNA]</scope>
    <source>
        <strain evidence="4">208</strain>
    </source>
</reference>
<dbReference type="EMBL" id="LWBP01000078">
    <property type="protein sequence ID" value="OQP65013.1"/>
    <property type="molecule type" value="Genomic_DNA"/>
</dbReference>
<sequence length="127" mass="14254">MENAQLVTIAIVDDHSMLRQAIHLRLSLLGYKIVLEAENGRDFFDKLSVLTEPPDVCLLDINMPVMDGFETAATLKRDWPQIKVVFFTMHNSKAFVNKAKQLGADGFLSKDASMEELKKALSVTMPE</sequence>
<dbReference type="PANTHER" id="PTHR45566">
    <property type="entry name" value="HTH-TYPE TRANSCRIPTIONAL REGULATOR YHJB-RELATED"/>
    <property type="match status" value="1"/>
</dbReference>
<gene>
    <name evidence="3" type="ORF">A4R26_14985</name>
</gene>
<accession>A0A1V9G316</accession>
<evidence type="ECO:0000259" key="2">
    <source>
        <dbReference type="PROSITE" id="PS50110"/>
    </source>
</evidence>
<organism evidence="3 4">
    <name type="scientific">Niastella populi</name>
    <dbReference type="NCBI Taxonomy" id="550983"/>
    <lineage>
        <taxon>Bacteria</taxon>
        <taxon>Pseudomonadati</taxon>
        <taxon>Bacteroidota</taxon>
        <taxon>Chitinophagia</taxon>
        <taxon>Chitinophagales</taxon>
        <taxon>Chitinophagaceae</taxon>
        <taxon>Niastella</taxon>
    </lineage>
</organism>
<comment type="caution">
    <text evidence="3">The sequence shown here is derived from an EMBL/GenBank/DDBJ whole genome shotgun (WGS) entry which is preliminary data.</text>
</comment>
<keyword evidence="1" id="KW-0597">Phosphoprotein</keyword>
<dbReference type="Pfam" id="PF00072">
    <property type="entry name" value="Response_reg"/>
    <property type="match status" value="1"/>
</dbReference>
<dbReference type="GO" id="GO:0000160">
    <property type="term" value="P:phosphorelay signal transduction system"/>
    <property type="evidence" value="ECO:0007669"/>
    <property type="project" value="InterPro"/>
</dbReference>
<dbReference type="InterPro" id="IPR001789">
    <property type="entry name" value="Sig_transdc_resp-reg_receiver"/>
</dbReference>
<dbReference type="SUPFAM" id="SSF52172">
    <property type="entry name" value="CheY-like"/>
    <property type="match status" value="1"/>
</dbReference>
<dbReference type="RefSeq" id="WP_081163339.1">
    <property type="nucleotide sequence ID" value="NZ_LWBP01000078.1"/>
</dbReference>
<feature type="modified residue" description="4-aspartylphosphate" evidence="1">
    <location>
        <position position="60"/>
    </location>
</feature>
<evidence type="ECO:0000313" key="3">
    <source>
        <dbReference type="EMBL" id="OQP65013.1"/>
    </source>
</evidence>
<dbReference type="InterPro" id="IPR051015">
    <property type="entry name" value="EvgA-like"/>
</dbReference>
<dbReference type="AlphaFoldDB" id="A0A1V9G316"/>
<evidence type="ECO:0000313" key="4">
    <source>
        <dbReference type="Proteomes" id="UP000192276"/>
    </source>
</evidence>
<dbReference type="PANTHER" id="PTHR45566:SF2">
    <property type="entry name" value="NARL SUBFAMILY"/>
    <property type="match status" value="1"/>
</dbReference>
<dbReference type="InterPro" id="IPR058245">
    <property type="entry name" value="NreC/VraR/RcsB-like_REC"/>
</dbReference>
<dbReference type="Proteomes" id="UP000192276">
    <property type="component" value="Unassembled WGS sequence"/>
</dbReference>
<dbReference type="CDD" id="cd17535">
    <property type="entry name" value="REC_NarL-like"/>
    <property type="match status" value="1"/>
</dbReference>
<name>A0A1V9G316_9BACT</name>
<dbReference type="PROSITE" id="PS50110">
    <property type="entry name" value="RESPONSE_REGULATORY"/>
    <property type="match status" value="1"/>
</dbReference>